<keyword evidence="4" id="KW-0804">Transcription</keyword>
<evidence type="ECO:0000256" key="2">
    <source>
        <dbReference type="ARBA" id="ARBA00023015"/>
    </source>
</evidence>
<organism evidence="6 7">
    <name type="scientific">Pantoea ananatis (strain AJ13355)</name>
    <dbReference type="NCBI Taxonomy" id="932677"/>
    <lineage>
        <taxon>Bacteria</taxon>
        <taxon>Pseudomonadati</taxon>
        <taxon>Pseudomonadota</taxon>
        <taxon>Gammaproteobacteria</taxon>
        <taxon>Enterobacterales</taxon>
        <taxon>Erwiniaceae</taxon>
        <taxon>Pantoea</taxon>
    </lineage>
</organism>
<protein>
    <submittedName>
        <fullName evidence="6">Deoxyribonucleoside regulator DeoR</fullName>
    </submittedName>
</protein>
<feature type="domain" description="Sugar-binding" evidence="5">
    <location>
        <begin position="139"/>
        <end position="388"/>
    </location>
</feature>
<accession>A0A0H3L2H1</accession>
<evidence type="ECO:0000313" key="7">
    <source>
        <dbReference type="Proteomes" id="UP000006690"/>
    </source>
</evidence>
<reference evidence="7" key="1">
    <citation type="journal article" date="2012" name="Appl. Microbiol. Biotechnol.">
        <title>The complete genome sequence of Pantoea ananatis AJ13355, an organism with great biotechnological potential.</title>
        <authorList>
            <person name="Hara Y."/>
            <person name="Kadotani N."/>
            <person name="Izui H."/>
            <person name="Katashkina J.I."/>
            <person name="Kuvaeva T.M."/>
            <person name="Andreeva I.G."/>
            <person name="Golubeva L.I."/>
            <person name="Malko D.B."/>
            <person name="Makeev V.J."/>
            <person name="Mashko S.V."/>
            <person name="Kozlov Y.I."/>
        </authorList>
    </citation>
    <scope>NUCLEOTIDE SEQUENCE [LARGE SCALE GENOMIC DNA]</scope>
    <source>
        <strain evidence="7">AJ13355</strain>
    </source>
</reference>
<dbReference type="AlphaFoldDB" id="A0A0H3L2H1"/>
<gene>
    <name evidence="6" type="primary">deoR</name>
    <name evidence="6" type="ordered locus">PAJ_0887</name>
</gene>
<dbReference type="SUPFAM" id="SSF100950">
    <property type="entry name" value="NagB/RpiA/CoA transferase-like"/>
    <property type="match status" value="1"/>
</dbReference>
<dbReference type="PANTHER" id="PTHR34294">
    <property type="entry name" value="TRANSCRIPTIONAL REGULATOR-RELATED"/>
    <property type="match status" value="1"/>
</dbReference>
<dbReference type="SUPFAM" id="SSF46689">
    <property type="entry name" value="Homeodomain-like"/>
    <property type="match status" value="1"/>
</dbReference>
<dbReference type="EMBL" id="AP012032">
    <property type="protein sequence ID" value="BAK10967.1"/>
    <property type="molecule type" value="Genomic_DNA"/>
</dbReference>
<evidence type="ECO:0000256" key="3">
    <source>
        <dbReference type="ARBA" id="ARBA00023125"/>
    </source>
</evidence>
<evidence type="ECO:0000259" key="5">
    <source>
        <dbReference type="Pfam" id="PF04198"/>
    </source>
</evidence>
<dbReference type="HOGENOM" id="CLU_054506_1_1_6"/>
<evidence type="ECO:0000256" key="1">
    <source>
        <dbReference type="ARBA" id="ARBA00010466"/>
    </source>
</evidence>
<sequence>MRESLTLTCAARPKSFPFMNIYSIMILYSNPLCALRMTPSRQEVIKSENDHKLPWIVIFTWVVNNGRQNTRGKKPMAKQDEQRLMVKIATLYYVEGRKQSDIAQLLKLSQSFVSRILNRSVKEGVVKISVVPPANVFPELEKALEQRYQLPQAIVVDVPEQASAGEIKQAIGSAAAHYLETRLRADELIGISSWSGTIRAMVDALHPLNNACKGVIQLLGGVGANGNVQATILTQNLAALLNCPAWLLPSQSIEHSVTDRQRLAANPDVAEVLNKFNEVDLAIVGIGDLEPSALLRNSGNYYDATMLRTLAGRGAVGDICLHYFDEQGQPVLNADEDPVIGMELEQVRQCAQVVALAGGKEKAQAIRGALRGGYVNVLIVDYPTARLLTT</sequence>
<dbReference type="InterPro" id="IPR051054">
    <property type="entry name" value="SorC_transcr_regulators"/>
</dbReference>
<dbReference type="GO" id="GO:0003677">
    <property type="term" value="F:DNA binding"/>
    <property type="evidence" value="ECO:0007669"/>
    <property type="project" value="UniProtKB-KW"/>
</dbReference>
<evidence type="ECO:0000313" key="6">
    <source>
        <dbReference type="EMBL" id="BAK10967.1"/>
    </source>
</evidence>
<proteinExistence type="inferred from homology"/>
<dbReference type="Pfam" id="PF04198">
    <property type="entry name" value="Sugar-bind"/>
    <property type="match status" value="1"/>
</dbReference>
<dbReference type="PATRIC" id="fig|932677.3.peg.1014"/>
<dbReference type="eggNOG" id="COG2390">
    <property type="taxonomic scope" value="Bacteria"/>
</dbReference>
<evidence type="ECO:0000256" key="4">
    <source>
        <dbReference type="ARBA" id="ARBA00023163"/>
    </source>
</evidence>
<dbReference type="Proteomes" id="UP000006690">
    <property type="component" value="Chromosome"/>
</dbReference>
<dbReference type="PANTHER" id="PTHR34294:SF12">
    <property type="entry name" value="SUGAR-BINDING TRANSCRIPTIONAL REGULATOR"/>
    <property type="match status" value="1"/>
</dbReference>
<dbReference type="InterPro" id="IPR037171">
    <property type="entry name" value="NagB/RpiA_transferase-like"/>
</dbReference>
<dbReference type="GO" id="GO:0030246">
    <property type="term" value="F:carbohydrate binding"/>
    <property type="evidence" value="ECO:0007669"/>
    <property type="project" value="InterPro"/>
</dbReference>
<keyword evidence="2" id="KW-0805">Transcription regulation</keyword>
<dbReference type="Gene3D" id="1.10.10.60">
    <property type="entry name" value="Homeodomain-like"/>
    <property type="match status" value="1"/>
</dbReference>
<dbReference type="Gene3D" id="3.40.50.1360">
    <property type="match status" value="1"/>
</dbReference>
<dbReference type="InterPro" id="IPR009057">
    <property type="entry name" value="Homeodomain-like_sf"/>
</dbReference>
<dbReference type="InterPro" id="IPR007324">
    <property type="entry name" value="Sugar-bd_dom_put"/>
</dbReference>
<comment type="similarity">
    <text evidence="1">Belongs to the SorC transcriptional regulatory family.</text>
</comment>
<keyword evidence="3" id="KW-0238">DNA-binding</keyword>
<name>A0A0H3L2H1_PANAA</name>
<dbReference type="KEGG" id="paj:PAJ_0887"/>